<gene>
    <name evidence="1" type="ORF">DPEC_G00235510</name>
</gene>
<evidence type="ECO:0000313" key="1">
    <source>
        <dbReference type="EMBL" id="KAJ7996285.1"/>
    </source>
</evidence>
<name>A0ACC2FYI8_DALPE</name>
<sequence>MDLFPIIKLTVFLLILAAEPVINQTTQTKVMGGTLQPITPVAVSVAGPTAYSPTSVTPHVVPTFTPGVPTPNLGVPTLNQGVPPSTPEVRKPTPDRPTPDRPTPEGPKPEGPTPEGPTDISSTPSTAKDLTTLAFGVMSFILALIIFMGVLVIVVSLRDRCSNSAEEDEKRRDSVVSECYFISNGEKESITLVSMRTFNSETDTDSPRVSSVYSTTFDFDEHQPSRDLIDTKLV</sequence>
<keyword evidence="2" id="KW-1185">Reference proteome</keyword>
<protein>
    <submittedName>
        <fullName evidence="1">Uncharacterized protein</fullName>
    </submittedName>
</protein>
<reference evidence="1" key="1">
    <citation type="submission" date="2021-05" db="EMBL/GenBank/DDBJ databases">
        <authorList>
            <person name="Pan Q."/>
            <person name="Jouanno E."/>
            <person name="Zahm M."/>
            <person name="Klopp C."/>
            <person name="Cabau C."/>
            <person name="Louis A."/>
            <person name="Berthelot C."/>
            <person name="Parey E."/>
            <person name="Roest Crollius H."/>
            <person name="Montfort J."/>
            <person name="Robinson-Rechavi M."/>
            <person name="Bouchez O."/>
            <person name="Lampietro C."/>
            <person name="Lopez Roques C."/>
            <person name="Donnadieu C."/>
            <person name="Postlethwait J."/>
            <person name="Bobe J."/>
            <person name="Dillon D."/>
            <person name="Chandos A."/>
            <person name="von Hippel F."/>
            <person name="Guiguen Y."/>
        </authorList>
    </citation>
    <scope>NUCLEOTIDE SEQUENCE</scope>
    <source>
        <strain evidence="1">YG-Jan2019</strain>
    </source>
</reference>
<dbReference type="EMBL" id="CM055747">
    <property type="protein sequence ID" value="KAJ7996285.1"/>
    <property type="molecule type" value="Genomic_DNA"/>
</dbReference>
<dbReference type="Proteomes" id="UP001157502">
    <property type="component" value="Chromosome 20"/>
</dbReference>
<proteinExistence type="predicted"/>
<accession>A0ACC2FYI8</accession>
<evidence type="ECO:0000313" key="2">
    <source>
        <dbReference type="Proteomes" id="UP001157502"/>
    </source>
</evidence>
<organism evidence="1 2">
    <name type="scientific">Dallia pectoralis</name>
    <name type="common">Alaska blackfish</name>
    <dbReference type="NCBI Taxonomy" id="75939"/>
    <lineage>
        <taxon>Eukaryota</taxon>
        <taxon>Metazoa</taxon>
        <taxon>Chordata</taxon>
        <taxon>Craniata</taxon>
        <taxon>Vertebrata</taxon>
        <taxon>Euteleostomi</taxon>
        <taxon>Actinopterygii</taxon>
        <taxon>Neopterygii</taxon>
        <taxon>Teleostei</taxon>
        <taxon>Protacanthopterygii</taxon>
        <taxon>Esociformes</taxon>
        <taxon>Umbridae</taxon>
        <taxon>Dallia</taxon>
    </lineage>
</organism>
<comment type="caution">
    <text evidence="1">The sequence shown here is derived from an EMBL/GenBank/DDBJ whole genome shotgun (WGS) entry which is preliminary data.</text>
</comment>